<feature type="domain" description="Transcriptional regulator TetR C-terminal Proteobacteria type" evidence="1">
    <location>
        <begin position="208"/>
        <end position="320"/>
    </location>
</feature>
<dbReference type="Proteomes" id="UP000253420">
    <property type="component" value="Unassembled WGS sequence"/>
</dbReference>
<evidence type="ECO:0000313" key="3">
    <source>
        <dbReference type="Proteomes" id="UP000253420"/>
    </source>
</evidence>
<dbReference type="AlphaFoldDB" id="A0A368JW11"/>
<dbReference type="InterPro" id="IPR039536">
    <property type="entry name" value="TetR_C_Proteobacteria"/>
</dbReference>
<proteinExistence type="predicted"/>
<dbReference type="Gene3D" id="1.10.357.10">
    <property type="entry name" value="Tetracycline Repressor, domain 2"/>
    <property type="match status" value="1"/>
</dbReference>
<organism evidence="2 3">
    <name type="scientific">Phyllobacterium salinisoli</name>
    <dbReference type="NCBI Taxonomy" id="1899321"/>
    <lineage>
        <taxon>Bacteria</taxon>
        <taxon>Pseudomonadati</taxon>
        <taxon>Pseudomonadota</taxon>
        <taxon>Alphaproteobacteria</taxon>
        <taxon>Hyphomicrobiales</taxon>
        <taxon>Phyllobacteriaceae</taxon>
        <taxon>Phyllobacterium</taxon>
    </lineage>
</organism>
<gene>
    <name evidence="2" type="ORF">DUT91_24820</name>
</gene>
<accession>A0A368JW11</accession>
<dbReference type="OrthoDB" id="5292901at2"/>
<dbReference type="EMBL" id="QOZG01000068">
    <property type="protein sequence ID" value="RCS21337.1"/>
    <property type="molecule type" value="Genomic_DNA"/>
</dbReference>
<dbReference type="InterPro" id="IPR036271">
    <property type="entry name" value="Tet_transcr_reg_TetR-rel_C_sf"/>
</dbReference>
<dbReference type="Pfam" id="PF14246">
    <property type="entry name" value="TetR_C_7"/>
    <property type="match status" value="1"/>
</dbReference>
<comment type="caution">
    <text evidence="2">The sequence shown here is derived from an EMBL/GenBank/DDBJ whole genome shotgun (WGS) entry which is preliminary data.</text>
</comment>
<reference evidence="2 3" key="1">
    <citation type="submission" date="2018-07" db="EMBL/GenBank/DDBJ databases">
        <title>The draft genome of Phyllobacterium salinisoli.</title>
        <authorList>
            <person name="Liu L."/>
            <person name="Li L."/>
            <person name="Zhang X."/>
            <person name="Liang L."/>
        </authorList>
    </citation>
    <scope>NUCLEOTIDE SEQUENCE [LARGE SCALE GENOMIC DNA]</scope>
    <source>
        <strain evidence="2 3">LLAN61</strain>
    </source>
</reference>
<keyword evidence="3" id="KW-1185">Reference proteome</keyword>
<sequence>MVDNAWLTRKSWLRRNTGSPPRLKVVGDVPADLVNSVDENGSLVTVDPVDWIICFVPGLKQQWWHRFVNHKHKHVFAMRPTNTGSWLLVEPWWSRMMVTILPPADAVKFLRWGGTGDILRVREAVPGKASQFRGWSNCAVLTSFLLGRSSWAWTPHGLYRELLREKATRHENVEQLLVNQFTNLVSQYSSNALSLSADQLSLPLRELLVIIGRNLLEAMMAPSMLEVCYAAILEADRYPDATRVYAQHGPKPAVAVLSRILANARQAGEIDLADCEAGARQFHGMLRGNIHLKAVLQLGEMPTPSEIDLRARTTVKVFLDGVRRDETEPPRVCRRLFGLSYAANAGSSSMA</sequence>
<evidence type="ECO:0000313" key="2">
    <source>
        <dbReference type="EMBL" id="RCS21337.1"/>
    </source>
</evidence>
<dbReference type="SUPFAM" id="SSF48498">
    <property type="entry name" value="Tetracyclin repressor-like, C-terminal domain"/>
    <property type="match status" value="1"/>
</dbReference>
<name>A0A368JW11_9HYPH</name>
<protein>
    <submittedName>
        <fullName evidence="2">TetR family transcriptional regulator</fullName>
    </submittedName>
</protein>
<evidence type="ECO:0000259" key="1">
    <source>
        <dbReference type="Pfam" id="PF14246"/>
    </source>
</evidence>